<gene>
    <name evidence="1" type="ORF">HMPREF0201_00348</name>
</gene>
<proteinExistence type="predicted"/>
<evidence type="ECO:0000313" key="2">
    <source>
        <dbReference type="Proteomes" id="UP000014585"/>
    </source>
</evidence>
<sequence>MALSESLNNLTQRRFSSSICCFLGQLKVSLSLLIKTIKTTPTIKTINAIDAFKLTVLICLPSHYMGI</sequence>
<dbReference type="Proteomes" id="UP000014585">
    <property type="component" value="Unassembled WGS sequence"/>
</dbReference>
<dbReference type="HOGENOM" id="CLU_2804577_0_0_6"/>
<evidence type="ECO:0000313" key="1">
    <source>
        <dbReference type="EMBL" id="EPF20617.1"/>
    </source>
</evidence>
<name>S3JKE8_9ENTR</name>
<dbReference type="EMBL" id="ATDT01000003">
    <property type="protein sequence ID" value="EPF20617.1"/>
    <property type="molecule type" value="Genomic_DNA"/>
</dbReference>
<dbReference type="STRING" id="566551.HMPREF0201_00348"/>
<comment type="caution">
    <text evidence="1">The sequence shown here is derived from an EMBL/GenBank/DDBJ whole genome shotgun (WGS) entry which is preliminary data.</text>
</comment>
<dbReference type="AlphaFoldDB" id="S3JKE8"/>
<accession>S3JKE8</accession>
<organism evidence="1 2">
    <name type="scientific">Cedecea davisae DSM 4568</name>
    <dbReference type="NCBI Taxonomy" id="566551"/>
    <lineage>
        <taxon>Bacteria</taxon>
        <taxon>Pseudomonadati</taxon>
        <taxon>Pseudomonadota</taxon>
        <taxon>Gammaproteobacteria</taxon>
        <taxon>Enterobacterales</taxon>
        <taxon>Enterobacteriaceae</taxon>
        <taxon>Cedecea</taxon>
    </lineage>
</organism>
<reference evidence="1 2" key="1">
    <citation type="submission" date="2013-04" db="EMBL/GenBank/DDBJ databases">
        <authorList>
            <person name="Weinstock G."/>
            <person name="Sodergren E."/>
            <person name="Lobos E.A."/>
            <person name="Fulton L."/>
            <person name="Fulton R."/>
            <person name="Courtney L."/>
            <person name="Fronick C."/>
            <person name="O'Laughlin M."/>
            <person name="Godfrey J."/>
            <person name="Wilson R.M."/>
            <person name="Miner T."/>
            <person name="Farmer C."/>
            <person name="Delehaunty K."/>
            <person name="Cordes M."/>
            <person name="Minx P."/>
            <person name="Tomlinson C."/>
            <person name="Chen J."/>
            <person name="Wollam A."/>
            <person name="Pepin K.H."/>
            <person name="Palsikar V.B."/>
            <person name="Zhang X."/>
            <person name="Suruliraj S."/>
            <person name="Perna N.T."/>
            <person name="Plunkett G."/>
            <person name="Warren W."/>
            <person name="Mitreva M."/>
            <person name="Mardis E.R."/>
            <person name="Wilson R.K."/>
        </authorList>
    </citation>
    <scope>NUCLEOTIDE SEQUENCE [LARGE SCALE GENOMIC DNA]</scope>
    <source>
        <strain evidence="1 2">DSM 4568</strain>
    </source>
</reference>
<protein>
    <submittedName>
        <fullName evidence="1">Uncharacterized protein</fullName>
    </submittedName>
</protein>